<keyword evidence="3 5" id="KW-0720">Serine protease</keyword>
<evidence type="ECO:0000256" key="2">
    <source>
        <dbReference type="ARBA" id="ARBA00022801"/>
    </source>
</evidence>
<sequence length="230" mass="24453">SRVIGGKDAIPGAWPWQIALKSRGNFICGGSLVSSTWVVTAAHCVARSSNPAQYQIIVGEHNRNVNEVTEETLNVKKVIAHPQYNNPRLSNDIALIELASPAKLSSRVNPVCLPPHGYKLPAGSRCFITGWGKIKHPGSSHPILQQAMIPSLSEAQCKQKAQQSGCNSMLCAGLYNGGIDACQGDSGGPLVCETGGQFYIHGATSWGHGCAAPGKYGVYAHVKNLIGWVR</sequence>
<evidence type="ECO:0000313" key="7">
    <source>
        <dbReference type="EMBL" id="EDO34807.1"/>
    </source>
</evidence>
<dbReference type="OMA" id="CAGLYNG"/>
<evidence type="ECO:0000256" key="4">
    <source>
        <dbReference type="ARBA" id="ARBA00023157"/>
    </source>
</evidence>
<dbReference type="InterPro" id="IPR018114">
    <property type="entry name" value="TRYPSIN_HIS"/>
</dbReference>
<feature type="non-terminal residue" evidence="7">
    <location>
        <position position="1"/>
    </location>
</feature>
<dbReference type="Proteomes" id="UP000001593">
    <property type="component" value="Unassembled WGS sequence"/>
</dbReference>
<dbReference type="CDD" id="cd00190">
    <property type="entry name" value="Tryp_SPc"/>
    <property type="match status" value="1"/>
</dbReference>
<dbReference type="GO" id="GO:0008236">
    <property type="term" value="F:serine-type peptidase activity"/>
    <property type="evidence" value="ECO:0000318"/>
    <property type="project" value="GO_Central"/>
</dbReference>
<evidence type="ECO:0000259" key="6">
    <source>
        <dbReference type="PROSITE" id="PS50240"/>
    </source>
</evidence>
<dbReference type="InterPro" id="IPR009003">
    <property type="entry name" value="Peptidase_S1_PA"/>
</dbReference>
<dbReference type="STRING" id="45351.A7SNB8"/>
<dbReference type="PROSITE" id="PS00134">
    <property type="entry name" value="TRYPSIN_HIS"/>
    <property type="match status" value="1"/>
</dbReference>
<gene>
    <name evidence="7" type="ORF">NEMVEDRAFT_v1g124644</name>
</gene>
<dbReference type="InterPro" id="IPR033116">
    <property type="entry name" value="TRYPSIN_SER"/>
</dbReference>
<dbReference type="PhylomeDB" id="A7SNB8"/>
<organism evidence="7 8">
    <name type="scientific">Nematostella vectensis</name>
    <name type="common">Starlet sea anemone</name>
    <dbReference type="NCBI Taxonomy" id="45351"/>
    <lineage>
        <taxon>Eukaryota</taxon>
        <taxon>Metazoa</taxon>
        <taxon>Cnidaria</taxon>
        <taxon>Anthozoa</taxon>
        <taxon>Hexacorallia</taxon>
        <taxon>Actiniaria</taxon>
        <taxon>Edwardsiidae</taxon>
        <taxon>Nematostella</taxon>
    </lineage>
</organism>
<evidence type="ECO:0000256" key="3">
    <source>
        <dbReference type="ARBA" id="ARBA00022825"/>
    </source>
</evidence>
<feature type="non-terminal residue" evidence="7">
    <location>
        <position position="230"/>
    </location>
</feature>
<dbReference type="PROSITE" id="PS00135">
    <property type="entry name" value="TRYPSIN_SER"/>
    <property type="match status" value="1"/>
</dbReference>
<dbReference type="InterPro" id="IPR001254">
    <property type="entry name" value="Trypsin_dom"/>
</dbReference>
<dbReference type="InterPro" id="IPR001314">
    <property type="entry name" value="Peptidase_S1A"/>
</dbReference>
<dbReference type="FunCoup" id="A7SNB8">
    <property type="interactions" value="30"/>
</dbReference>
<dbReference type="FunFam" id="2.40.10.10:FF:000003">
    <property type="entry name" value="Transmembrane serine protease 3"/>
    <property type="match status" value="1"/>
</dbReference>
<name>A7SNB8_NEMVE</name>
<keyword evidence="2 5" id="KW-0378">Hydrolase</keyword>
<dbReference type="GO" id="GO:0004252">
    <property type="term" value="F:serine-type endopeptidase activity"/>
    <property type="evidence" value="ECO:0007669"/>
    <property type="project" value="InterPro"/>
</dbReference>
<dbReference type="Pfam" id="PF00089">
    <property type="entry name" value="Trypsin"/>
    <property type="match status" value="1"/>
</dbReference>
<evidence type="ECO:0000313" key="8">
    <source>
        <dbReference type="Proteomes" id="UP000001593"/>
    </source>
</evidence>
<keyword evidence="4" id="KW-1015">Disulfide bond</keyword>
<dbReference type="InterPro" id="IPR043504">
    <property type="entry name" value="Peptidase_S1_PA_chymotrypsin"/>
</dbReference>
<evidence type="ECO:0000256" key="1">
    <source>
        <dbReference type="ARBA" id="ARBA00022670"/>
    </source>
</evidence>
<dbReference type="SUPFAM" id="SSF50494">
    <property type="entry name" value="Trypsin-like serine proteases"/>
    <property type="match status" value="1"/>
</dbReference>
<reference evidence="7 8" key="1">
    <citation type="journal article" date="2007" name="Science">
        <title>Sea anemone genome reveals ancestral eumetazoan gene repertoire and genomic organization.</title>
        <authorList>
            <person name="Putnam N.H."/>
            <person name="Srivastava M."/>
            <person name="Hellsten U."/>
            <person name="Dirks B."/>
            <person name="Chapman J."/>
            <person name="Salamov A."/>
            <person name="Terry A."/>
            <person name="Shapiro H."/>
            <person name="Lindquist E."/>
            <person name="Kapitonov V.V."/>
            <person name="Jurka J."/>
            <person name="Genikhovich G."/>
            <person name="Grigoriev I.V."/>
            <person name="Lucas S.M."/>
            <person name="Steele R.E."/>
            <person name="Finnerty J.R."/>
            <person name="Technau U."/>
            <person name="Martindale M.Q."/>
            <person name="Rokhsar D.S."/>
        </authorList>
    </citation>
    <scope>NUCLEOTIDE SEQUENCE [LARGE SCALE GENOMIC DNA]</scope>
    <source>
        <strain evidence="8">CH2 X CH6</strain>
    </source>
</reference>
<evidence type="ECO:0000256" key="5">
    <source>
        <dbReference type="RuleBase" id="RU363034"/>
    </source>
</evidence>
<dbReference type="EMBL" id="DS469718">
    <property type="protein sequence ID" value="EDO34807.1"/>
    <property type="molecule type" value="Genomic_DNA"/>
</dbReference>
<protein>
    <recommendedName>
        <fullName evidence="6">Peptidase S1 domain-containing protein</fullName>
    </recommendedName>
</protein>
<dbReference type="eggNOG" id="KOG3627">
    <property type="taxonomic scope" value="Eukaryota"/>
</dbReference>
<dbReference type="AlphaFoldDB" id="A7SNB8"/>
<keyword evidence="8" id="KW-1185">Reference proteome</keyword>
<dbReference type="PANTHER" id="PTHR24264:SF54">
    <property type="entry name" value="PEPTIDASE S1 DOMAIN-CONTAINING PROTEIN"/>
    <property type="match status" value="1"/>
</dbReference>
<feature type="domain" description="Peptidase S1" evidence="6">
    <location>
        <begin position="3"/>
        <end position="230"/>
    </location>
</feature>
<dbReference type="GO" id="GO:0006508">
    <property type="term" value="P:proteolysis"/>
    <property type="evidence" value="ECO:0007669"/>
    <property type="project" value="UniProtKB-KW"/>
</dbReference>
<proteinExistence type="predicted"/>
<dbReference type="InterPro" id="IPR050127">
    <property type="entry name" value="Serine_Proteases_S1"/>
</dbReference>
<dbReference type="InParanoid" id="A7SNB8"/>
<dbReference type="PANTHER" id="PTHR24264">
    <property type="entry name" value="TRYPSIN-RELATED"/>
    <property type="match status" value="1"/>
</dbReference>
<dbReference type="HOGENOM" id="CLU_006842_0_4_1"/>
<dbReference type="PROSITE" id="PS50240">
    <property type="entry name" value="TRYPSIN_DOM"/>
    <property type="match status" value="1"/>
</dbReference>
<dbReference type="PRINTS" id="PR00722">
    <property type="entry name" value="CHYMOTRYPSIN"/>
</dbReference>
<keyword evidence="1 5" id="KW-0645">Protease</keyword>
<dbReference type="SMART" id="SM00020">
    <property type="entry name" value="Tryp_SPc"/>
    <property type="match status" value="1"/>
</dbReference>
<dbReference type="Gene3D" id="2.40.10.10">
    <property type="entry name" value="Trypsin-like serine proteases"/>
    <property type="match status" value="1"/>
</dbReference>
<dbReference type="MEROPS" id="S01.256"/>
<accession>A7SNB8</accession>